<feature type="compositionally biased region" description="Basic and acidic residues" evidence="6">
    <location>
        <begin position="513"/>
        <end position="524"/>
    </location>
</feature>
<dbReference type="eggNOG" id="ENOG502QPTU">
    <property type="taxonomic scope" value="Eukaryota"/>
</dbReference>
<dbReference type="EC" id="3.2.1.2" evidence="5"/>
<dbReference type="PRINTS" id="PR00750">
    <property type="entry name" value="BETAAMYLASE"/>
</dbReference>
<dbReference type="InterPro" id="IPR001554">
    <property type="entry name" value="Glyco_hydro_14"/>
</dbReference>
<dbReference type="GO" id="GO:0016161">
    <property type="term" value="F:beta-amylase activity"/>
    <property type="evidence" value="ECO:0000318"/>
    <property type="project" value="GO_Central"/>
</dbReference>
<dbReference type="Pfam" id="PF01373">
    <property type="entry name" value="Glyco_hydro_14"/>
    <property type="match status" value="1"/>
</dbReference>
<organism evidence="7 8">
    <name type="scientific">Amborella trichopoda</name>
    <dbReference type="NCBI Taxonomy" id="13333"/>
    <lineage>
        <taxon>Eukaryota</taxon>
        <taxon>Viridiplantae</taxon>
        <taxon>Streptophyta</taxon>
        <taxon>Embryophyta</taxon>
        <taxon>Tracheophyta</taxon>
        <taxon>Spermatophyta</taxon>
        <taxon>Magnoliopsida</taxon>
        <taxon>Amborellales</taxon>
        <taxon>Amborellaceae</taxon>
        <taxon>Amborella</taxon>
    </lineage>
</organism>
<evidence type="ECO:0000313" key="7">
    <source>
        <dbReference type="EMBL" id="ERN16877.1"/>
    </source>
</evidence>
<keyword evidence="8" id="KW-1185">Reference proteome</keyword>
<dbReference type="KEGG" id="atr:18445207"/>
<evidence type="ECO:0000313" key="8">
    <source>
        <dbReference type="Proteomes" id="UP000017836"/>
    </source>
</evidence>
<feature type="active site" description="Proton acceptor" evidence="4">
    <location>
        <position position="436"/>
    </location>
</feature>
<feature type="region of interest" description="Disordered" evidence="6">
    <location>
        <begin position="505"/>
        <end position="524"/>
    </location>
</feature>
<evidence type="ECO:0000256" key="6">
    <source>
        <dbReference type="SAM" id="MobiDB-lite"/>
    </source>
</evidence>
<dbReference type="PANTHER" id="PTHR31352">
    <property type="entry name" value="BETA-AMYLASE 1, CHLOROPLASTIC"/>
    <property type="match status" value="1"/>
</dbReference>
<dbReference type="GO" id="GO:0005983">
    <property type="term" value="P:starch catabolic process"/>
    <property type="evidence" value="ECO:0000318"/>
    <property type="project" value="GO_Central"/>
</dbReference>
<dbReference type="HOGENOM" id="CLU_016754_5_0_1"/>
<proteinExistence type="inferred from homology"/>
<dbReference type="AlphaFoldDB" id="U5D619"/>
<feature type="active site" description="Proton donor" evidence="4">
    <location>
        <position position="248"/>
    </location>
</feature>
<evidence type="ECO:0000256" key="3">
    <source>
        <dbReference type="ARBA" id="ARBA00023326"/>
    </source>
</evidence>
<dbReference type="Proteomes" id="UP000017836">
    <property type="component" value="Unassembled WGS sequence"/>
</dbReference>
<name>U5D619_AMBTC</name>
<comment type="similarity">
    <text evidence="1 5">Belongs to the glycosyl hydrolase 14 family.</text>
</comment>
<keyword evidence="5" id="KW-0378">Hydrolase</keyword>
<keyword evidence="2 5" id="KW-0119">Carbohydrate metabolism</keyword>
<keyword evidence="3 5" id="KW-0624">Polysaccharide degradation</keyword>
<keyword evidence="5" id="KW-0326">Glycosidase</keyword>
<dbReference type="Gramene" id="ERN16877">
    <property type="protein sequence ID" value="ERN16877"/>
    <property type="gene ID" value="AMTR_s00057p00154460"/>
</dbReference>
<reference evidence="8" key="1">
    <citation type="journal article" date="2013" name="Science">
        <title>The Amborella genome and the evolution of flowering plants.</title>
        <authorList>
            <consortium name="Amborella Genome Project"/>
        </authorList>
    </citation>
    <scope>NUCLEOTIDE SEQUENCE [LARGE SCALE GENOMIC DNA]</scope>
</reference>
<dbReference type="InterPro" id="IPR017853">
    <property type="entry name" value="GH"/>
</dbReference>
<dbReference type="STRING" id="13333.U5D619"/>
<comment type="catalytic activity">
    <reaction evidence="5">
        <text>Hydrolysis of (1-&gt;4)-alpha-D-glucosidic linkages in polysaccharides so as to remove successive maltose units from the non-reducing ends of the chains.</text>
        <dbReference type="EC" id="3.2.1.2"/>
    </reaction>
</comment>
<evidence type="ECO:0000256" key="2">
    <source>
        <dbReference type="ARBA" id="ARBA00023277"/>
    </source>
</evidence>
<dbReference type="Gene3D" id="3.20.20.80">
    <property type="entry name" value="Glycosidases"/>
    <property type="match status" value="1"/>
</dbReference>
<protein>
    <recommendedName>
        <fullName evidence="5">Beta-amylase</fullName>
        <ecNumber evidence="5">3.2.1.2</ecNumber>
    </recommendedName>
</protein>
<dbReference type="EMBL" id="KI392405">
    <property type="protein sequence ID" value="ERN16877.1"/>
    <property type="molecule type" value="Genomic_DNA"/>
</dbReference>
<evidence type="ECO:0000256" key="1">
    <source>
        <dbReference type="ARBA" id="ARBA00005652"/>
    </source>
</evidence>
<dbReference type="PANTHER" id="PTHR31352:SF3">
    <property type="entry name" value="INACTIVE BETA-AMYLASE 9"/>
    <property type="match status" value="1"/>
</dbReference>
<evidence type="ECO:0000256" key="5">
    <source>
        <dbReference type="RuleBase" id="RU000509"/>
    </source>
</evidence>
<gene>
    <name evidence="7" type="ORF">AMTR_s00057p00154460</name>
</gene>
<accession>U5D619</accession>
<evidence type="ECO:0000256" key="4">
    <source>
        <dbReference type="PIRSR" id="PIRSR601554-1"/>
    </source>
</evidence>
<dbReference type="OMA" id="DCNAVNH"/>
<sequence length="524" mass="58052">MEMSMVGCSQMNAERVDLGFQRLPCCGHERICNKRDQIKVNLRSKWRRGAIRVSLKEITPEKCIVREGCLKMSHDKTNRLPLFVGLPLDTISACNALNHAKAIAAGLRPLKLLGVEGVSFPIWWGIVEGETAGSYDWSSHLEVAEMVREAGLKLNVAFNFHGSTARGITLPKWVLKVGEENPDIFFTDRGGKRFRDCLSLGTDELALLSGKSPLQAYGDFMESFKSEFSNFLGSTITELTIGLGPNGELRYPSLPENPNSTGVGEFQCYDKHMLANLQQHARTLGHHQWGYSGPHDAPPYDSSPDSSNFFRQYNGSWETPYGNFFLSWYSNCLISHGNRMLSKAAGIFRNLPGNSFPVRISGKIPTVHQWCNTRSHAAELTSGFYETSERDGYSDVMKMFAENSAGVVLPSMDLSDSIVKRVKEACDAHGVSVSGENSQLKGNSGGFAKIKKNLEMGLAGFTYMRMGADFFSPEHWPLFTDFIWHLEMPEKDSDDVAVGSKGAQTFGGVSVSHESKEKTLQLQA</sequence>
<dbReference type="OrthoDB" id="1660156at2759"/>
<dbReference type="SUPFAM" id="SSF51445">
    <property type="entry name" value="(Trans)glycosidases"/>
    <property type="match status" value="1"/>
</dbReference>